<proteinExistence type="predicted"/>
<name>A0A3B3YD11_9TELE</name>
<sequence>MAKSSSRIKMPDSFRVNQPTLSKKTWMGSLQQLSAEPELPFPGTGSRQHWWPSTHLTPPQLCRAWHAEMRQADKSLLVVLPPPRRRGFISALRLTLARSSQVLTSLVLFFLSFFLSLFKSSQSDPDDELTQAPQRRVGQQLQHPSTSPPCCRQPVCCGAHEASGAASVCLEGAAVMERMNDLTSLLREYLL</sequence>
<keyword evidence="2" id="KW-0472">Membrane</keyword>
<dbReference type="AlphaFoldDB" id="A0A3B3YD11"/>
<keyword evidence="2" id="KW-0812">Transmembrane</keyword>
<feature type="region of interest" description="Disordered" evidence="1">
    <location>
        <begin position="125"/>
        <end position="148"/>
    </location>
</feature>
<feature type="compositionally biased region" description="Polar residues" evidence="1">
    <location>
        <begin position="131"/>
        <end position="145"/>
    </location>
</feature>
<evidence type="ECO:0000313" key="4">
    <source>
        <dbReference type="Proteomes" id="UP000261480"/>
    </source>
</evidence>
<reference evidence="3" key="2">
    <citation type="submission" date="2025-09" db="UniProtKB">
        <authorList>
            <consortium name="Ensembl"/>
        </authorList>
    </citation>
    <scope>IDENTIFICATION</scope>
</reference>
<evidence type="ECO:0000256" key="2">
    <source>
        <dbReference type="SAM" id="Phobius"/>
    </source>
</evidence>
<dbReference type="Ensembl" id="ENSPMET00000005580.1">
    <property type="protein sequence ID" value="ENSPMEP00000025247.1"/>
    <property type="gene ID" value="ENSPMEG00000008093.1"/>
</dbReference>
<organism evidence="3 4">
    <name type="scientific">Poecilia mexicana</name>
    <dbReference type="NCBI Taxonomy" id="48701"/>
    <lineage>
        <taxon>Eukaryota</taxon>
        <taxon>Metazoa</taxon>
        <taxon>Chordata</taxon>
        <taxon>Craniata</taxon>
        <taxon>Vertebrata</taxon>
        <taxon>Euteleostomi</taxon>
        <taxon>Actinopterygii</taxon>
        <taxon>Neopterygii</taxon>
        <taxon>Teleostei</taxon>
        <taxon>Neoteleostei</taxon>
        <taxon>Acanthomorphata</taxon>
        <taxon>Ovalentaria</taxon>
        <taxon>Atherinomorphae</taxon>
        <taxon>Cyprinodontiformes</taxon>
        <taxon>Poeciliidae</taxon>
        <taxon>Poeciliinae</taxon>
        <taxon>Poecilia</taxon>
    </lineage>
</organism>
<evidence type="ECO:0000256" key="1">
    <source>
        <dbReference type="SAM" id="MobiDB-lite"/>
    </source>
</evidence>
<reference evidence="3" key="1">
    <citation type="submission" date="2025-08" db="UniProtKB">
        <authorList>
            <consortium name="Ensembl"/>
        </authorList>
    </citation>
    <scope>IDENTIFICATION</scope>
</reference>
<keyword evidence="2" id="KW-1133">Transmembrane helix</keyword>
<feature type="transmembrane region" description="Helical" evidence="2">
    <location>
        <begin position="102"/>
        <end position="118"/>
    </location>
</feature>
<evidence type="ECO:0000313" key="3">
    <source>
        <dbReference type="Ensembl" id="ENSPMEP00000025247.1"/>
    </source>
</evidence>
<dbReference type="Proteomes" id="UP000261480">
    <property type="component" value="Unplaced"/>
</dbReference>
<accession>A0A3B3YD11</accession>
<keyword evidence="4" id="KW-1185">Reference proteome</keyword>
<protein>
    <submittedName>
        <fullName evidence="3">Uncharacterized protein</fullName>
    </submittedName>
</protein>